<name>A0ABM7PZJ9_SINCY</name>
<evidence type="ECO:0000313" key="2">
    <source>
        <dbReference type="Proteomes" id="UP001319861"/>
    </source>
</evidence>
<sequence>MAPRLRHFVVNLETPLPAIEAWARVLDLRAHDRFIPFTRVTSGLASAAELRPGHRFTACTMFGRVGFDDEMVIESIAPPSGTSPGHARIVKTGRFVLGAVELTVSVHDGGSSLRWSQDFALGRLARPVRWAAGLVAPVLYRTMLRRLLRGTTAATAP</sequence>
<dbReference type="Proteomes" id="UP001319861">
    <property type="component" value="Chromosome"/>
</dbReference>
<gene>
    <name evidence="1" type="ORF">SCMU_34460</name>
</gene>
<dbReference type="SUPFAM" id="SSF55961">
    <property type="entry name" value="Bet v1-like"/>
    <property type="match status" value="1"/>
</dbReference>
<keyword evidence="2" id="KW-1185">Reference proteome</keyword>
<protein>
    <recommendedName>
        <fullName evidence="3">Polyketide cyclase / dehydrase and lipid transport</fullName>
    </recommendedName>
</protein>
<reference evidence="1 2" key="1">
    <citation type="journal article" date="2021" name="J. Biosci. Bioeng.">
        <title>Identification and characterization of a chc gene cluster responsible for the aromatization pathway of cyclohexanecarboxylate degradation in Sinomonas cyclohexanicum ATCC 51369.</title>
        <authorList>
            <person name="Yamamoto T."/>
            <person name="Hasegawa Y."/>
            <person name="Lau P.C.K."/>
            <person name="Iwaki H."/>
        </authorList>
    </citation>
    <scope>NUCLEOTIDE SEQUENCE [LARGE SCALE GENOMIC DNA]</scope>
    <source>
        <strain evidence="1 2">ATCC 51369</strain>
    </source>
</reference>
<evidence type="ECO:0000313" key="1">
    <source>
        <dbReference type="EMBL" id="BCT77604.1"/>
    </source>
</evidence>
<organism evidence="1 2">
    <name type="scientific">Sinomonas cyclohexanicum</name>
    <name type="common">Corynebacterium cyclohexanicum</name>
    <dbReference type="NCBI Taxonomy" id="322009"/>
    <lineage>
        <taxon>Bacteria</taxon>
        <taxon>Bacillati</taxon>
        <taxon>Actinomycetota</taxon>
        <taxon>Actinomycetes</taxon>
        <taxon>Micrococcales</taxon>
        <taxon>Micrococcaceae</taxon>
        <taxon>Sinomonas</taxon>
    </lineage>
</organism>
<dbReference type="RefSeq" id="WP_229230293.1">
    <property type="nucleotide sequence ID" value="NZ_AP024525.1"/>
</dbReference>
<evidence type="ECO:0008006" key="3">
    <source>
        <dbReference type="Google" id="ProtNLM"/>
    </source>
</evidence>
<dbReference type="EMBL" id="AP024525">
    <property type="protein sequence ID" value="BCT77604.1"/>
    <property type="molecule type" value="Genomic_DNA"/>
</dbReference>
<proteinExistence type="predicted"/>
<accession>A0ABM7PZJ9</accession>